<protein>
    <submittedName>
        <fullName evidence="1">Molybdenum hydroxylase</fullName>
    </submittedName>
</protein>
<evidence type="ECO:0000313" key="2">
    <source>
        <dbReference type="Proteomes" id="UP001366166"/>
    </source>
</evidence>
<proteinExistence type="predicted"/>
<dbReference type="NCBIfam" id="TIGR03309">
    <property type="entry name" value="matur_yqeB"/>
    <property type="match status" value="1"/>
</dbReference>
<sequence length="279" mass="29527">MTPDPAISRLLPNASLRGMRVLVRGAGEMASGVAYRLAHAGFHVLMTEIPTPLAVRRSVSFCEAVYEGSKVVEGRTARLIQEPGEAPELWARAELPVLVDPHMRCRAAIRPMVIVDALLAKRNTGLHKGMAPLTIGLGPGFHAPDQVDLAIETNRGHNLGRLISLGAPEPNTGVPGTLGGYSLERVLRSPADGRFQTQVALGQRVEAGQVVATVDGQAVEAQVAGILRGLLRPGALVTQGTKVGDVDPRGCIEYLHTISEKARAIGGSVLEGILATFNR</sequence>
<dbReference type="AlphaFoldDB" id="A0AAU9EBX9"/>
<dbReference type="RefSeq" id="WP_338606359.1">
    <property type="nucleotide sequence ID" value="NZ_AP028679.1"/>
</dbReference>
<gene>
    <name evidence="1" type="ORF">FAK_17220</name>
</gene>
<organism evidence="1 2">
    <name type="scientific">Desulfoferula mesophila</name>
    <dbReference type="NCBI Taxonomy" id="3058419"/>
    <lineage>
        <taxon>Bacteria</taxon>
        <taxon>Pseudomonadati</taxon>
        <taxon>Thermodesulfobacteriota</taxon>
        <taxon>Desulfarculia</taxon>
        <taxon>Desulfarculales</taxon>
        <taxon>Desulfarculaceae</taxon>
        <taxon>Desulfoferula</taxon>
    </lineage>
</organism>
<keyword evidence="2" id="KW-1185">Reference proteome</keyword>
<reference evidence="2" key="1">
    <citation type="journal article" date="2023" name="Arch. Microbiol.">
        <title>Desulfoferula mesophilus gen. nov. sp. nov., a mesophilic sulfate-reducing bacterium isolated from a brackish lake sediment.</title>
        <authorList>
            <person name="Watanabe T."/>
            <person name="Yabe T."/>
            <person name="Tsuji J.M."/>
            <person name="Fukui M."/>
        </authorList>
    </citation>
    <scope>NUCLEOTIDE SEQUENCE [LARGE SCALE GENOMIC DNA]</scope>
    <source>
        <strain evidence="2">12FAK</strain>
    </source>
</reference>
<dbReference type="InterPro" id="IPR017695">
    <property type="entry name" value="Se-dep_Mo_hydrolase_YqeB"/>
</dbReference>
<dbReference type="Gene3D" id="3.40.630.10">
    <property type="entry name" value="Zn peptidases"/>
    <property type="match status" value="1"/>
</dbReference>
<dbReference type="SUPFAM" id="SSF51735">
    <property type="entry name" value="NAD(P)-binding Rossmann-fold domains"/>
    <property type="match status" value="1"/>
</dbReference>
<dbReference type="Proteomes" id="UP001366166">
    <property type="component" value="Chromosome"/>
</dbReference>
<evidence type="ECO:0000313" key="1">
    <source>
        <dbReference type="EMBL" id="BEQ14656.1"/>
    </source>
</evidence>
<dbReference type="EMBL" id="AP028679">
    <property type="protein sequence ID" value="BEQ14656.1"/>
    <property type="molecule type" value="Genomic_DNA"/>
</dbReference>
<name>A0AAU9EBX9_9BACT</name>
<dbReference type="InterPro" id="IPR036291">
    <property type="entry name" value="NAD(P)-bd_dom_sf"/>
</dbReference>
<dbReference type="KEGG" id="dmp:FAK_17220"/>
<accession>A0AAU9EBX9</accession>